<proteinExistence type="predicted"/>
<reference evidence="1 2" key="1">
    <citation type="submission" date="2019-06" db="EMBL/GenBank/DDBJ databases">
        <title>New taxonomy in bacterial strain CC-CFT640, isolated from vineyard.</title>
        <authorList>
            <person name="Lin S.-Y."/>
            <person name="Tsai C.-F."/>
            <person name="Young C.-C."/>
        </authorList>
    </citation>
    <scope>NUCLEOTIDE SEQUENCE [LARGE SCALE GENOMIC DNA]</scope>
    <source>
        <strain evidence="1 2">CC-CFT640</strain>
    </source>
</reference>
<dbReference type="AlphaFoldDB" id="A0A5C8P7V3"/>
<comment type="caution">
    <text evidence="1">The sequence shown here is derived from an EMBL/GenBank/DDBJ whole genome shotgun (WGS) entry which is preliminary data.</text>
</comment>
<name>A0A5C8P7V3_9HYPH</name>
<sequence>MSSDSEFLYPGESPGSESLKVVRLARRVREMRIKTPQAHAAVVGLLSTRILMFTTEEMEKERGRMKDILWSARMKLMQCGLGEDGVRVYVPYKCAPIEQPGIVVLYALDMAPPRTGPYMWDRQPRIQAAVGPELEASLNMEYDAKARDADEKREEVKSYLTCQIEVAIWDAKTNTRQVQLMPGAKLTLKVGANSIEEVTAEIEALKLKLRALKIVDKITWGTISKVEISLKGEAGLEFKRQVDGTAERLLKEWQAKMKLSLAADLKIPGTSIRLPIEITPYVDAAGKTGVEFQIKVLDW</sequence>
<dbReference type="EMBL" id="VDUZ01000077">
    <property type="protein sequence ID" value="TXL69599.1"/>
    <property type="molecule type" value="Genomic_DNA"/>
</dbReference>
<dbReference type="RefSeq" id="WP_147852311.1">
    <property type="nucleotide sequence ID" value="NZ_VDUZ01000077.1"/>
</dbReference>
<dbReference type="OrthoDB" id="9821779at2"/>
<gene>
    <name evidence="1" type="ORF">FHP25_38380</name>
</gene>
<keyword evidence="2" id="KW-1185">Reference proteome</keyword>
<evidence type="ECO:0000313" key="1">
    <source>
        <dbReference type="EMBL" id="TXL69599.1"/>
    </source>
</evidence>
<protein>
    <submittedName>
        <fullName evidence="1">Uncharacterized protein</fullName>
    </submittedName>
</protein>
<evidence type="ECO:0000313" key="2">
    <source>
        <dbReference type="Proteomes" id="UP000321638"/>
    </source>
</evidence>
<accession>A0A5C8P7V3</accession>
<dbReference type="Proteomes" id="UP000321638">
    <property type="component" value="Unassembled WGS sequence"/>
</dbReference>
<organism evidence="1 2">
    <name type="scientific">Vineibacter terrae</name>
    <dbReference type="NCBI Taxonomy" id="2586908"/>
    <lineage>
        <taxon>Bacteria</taxon>
        <taxon>Pseudomonadati</taxon>
        <taxon>Pseudomonadota</taxon>
        <taxon>Alphaproteobacteria</taxon>
        <taxon>Hyphomicrobiales</taxon>
        <taxon>Vineibacter</taxon>
    </lineage>
</organism>